<protein>
    <recommendedName>
        <fullName evidence="8">TOMM20-like protein 1</fullName>
    </recommendedName>
</protein>
<organism evidence="12 13">
    <name type="scientific">Notechis scutatus</name>
    <name type="common">mainland tiger snake</name>
    <dbReference type="NCBI Taxonomy" id="8663"/>
    <lineage>
        <taxon>Eukaryota</taxon>
        <taxon>Metazoa</taxon>
        <taxon>Chordata</taxon>
        <taxon>Craniata</taxon>
        <taxon>Vertebrata</taxon>
        <taxon>Euteleostomi</taxon>
        <taxon>Lepidosauria</taxon>
        <taxon>Squamata</taxon>
        <taxon>Bifurcata</taxon>
        <taxon>Unidentata</taxon>
        <taxon>Episquamata</taxon>
        <taxon>Toxicofera</taxon>
        <taxon>Serpentes</taxon>
        <taxon>Colubroidea</taxon>
        <taxon>Elapidae</taxon>
        <taxon>Hydrophiinae</taxon>
        <taxon>Notechis</taxon>
    </lineage>
</organism>
<gene>
    <name evidence="13" type="primary">TOMM20L</name>
</gene>
<keyword evidence="6 9" id="KW-0496">Mitochondrion</keyword>
<dbReference type="FunFam" id="1.20.960.10:FF:000003">
    <property type="entry name" value="Translocase of outer mitochondrial membrane 20 like"/>
    <property type="match status" value="1"/>
</dbReference>
<dbReference type="Pfam" id="PF02064">
    <property type="entry name" value="MAS20"/>
    <property type="match status" value="1"/>
</dbReference>
<evidence type="ECO:0000256" key="3">
    <source>
        <dbReference type="ARBA" id="ARBA00022692"/>
    </source>
</evidence>
<evidence type="ECO:0000256" key="6">
    <source>
        <dbReference type="ARBA" id="ARBA00023128"/>
    </source>
</evidence>
<evidence type="ECO:0000256" key="8">
    <source>
        <dbReference type="ARBA" id="ARBA00071254"/>
    </source>
</evidence>
<dbReference type="SUPFAM" id="SSF47157">
    <property type="entry name" value="Mitochondrial import receptor subunit Tom20"/>
    <property type="match status" value="1"/>
</dbReference>
<comment type="subcellular location">
    <subcellularLocation>
        <location evidence="1">Mitochondrion outer membrane</location>
        <topology evidence="1">Single-pass membrane protein</topology>
    </subcellularLocation>
</comment>
<evidence type="ECO:0000256" key="9">
    <source>
        <dbReference type="PIRNR" id="PIRNR037707"/>
    </source>
</evidence>
<evidence type="ECO:0000256" key="1">
    <source>
        <dbReference type="ARBA" id="ARBA00004572"/>
    </source>
</evidence>
<evidence type="ECO:0000256" key="5">
    <source>
        <dbReference type="ARBA" id="ARBA00022989"/>
    </source>
</evidence>
<dbReference type="Gene3D" id="1.20.960.10">
    <property type="entry name" value="Mitochondrial outer membrane translocase complex, subunit Tom20 domain"/>
    <property type="match status" value="1"/>
</dbReference>
<keyword evidence="7 9" id="KW-0472">Membrane</keyword>
<name>A0A6J1UDP8_9SAUR</name>
<sequence length="169" mass="19507">MACWSRSVLLWLLAGACGLALLGYCVYFDRKRRNATDFKQRLRESKSRGRESCRPCGPLPASGRRQRRKEQKKAKEYEAELHKLKESEEVQEFFLQEIQLGELWLTKGEQKKSVEHLINAISVCAQPNQLIQVLEQTLPPQVFEMLVHSIPYTIQRFETAVSQQNAGDD</sequence>
<feature type="signal peptide" evidence="11">
    <location>
        <begin position="1"/>
        <end position="18"/>
    </location>
</feature>
<dbReference type="PROSITE" id="PS51257">
    <property type="entry name" value="PROKAR_LIPOPROTEIN"/>
    <property type="match status" value="1"/>
</dbReference>
<evidence type="ECO:0000313" key="13">
    <source>
        <dbReference type="RefSeq" id="XP_026525974.1"/>
    </source>
</evidence>
<dbReference type="PANTHER" id="PTHR12430:SF1">
    <property type="entry name" value="TOMM20-LIKE PROTEIN 1"/>
    <property type="match status" value="1"/>
</dbReference>
<keyword evidence="3" id="KW-0812">Transmembrane</keyword>
<dbReference type="GO" id="GO:0008320">
    <property type="term" value="F:protein transmembrane transporter activity"/>
    <property type="evidence" value="ECO:0007669"/>
    <property type="project" value="TreeGrafter"/>
</dbReference>
<dbReference type="GO" id="GO:0006605">
    <property type="term" value="P:protein targeting"/>
    <property type="evidence" value="ECO:0007669"/>
    <property type="project" value="InterPro"/>
</dbReference>
<dbReference type="Proteomes" id="UP000504612">
    <property type="component" value="Unplaced"/>
</dbReference>
<dbReference type="PANTHER" id="PTHR12430">
    <property type="entry name" value="MITOCHONDRIAL IMPORT RECEPTOR SUBUNIT TOM20"/>
    <property type="match status" value="1"/>
</dbReference>
<dbReference type="AlphaFoldDB" id="A0A6J1UDP8"/>
<dbReference type="GO" id="GO:0005742">
    <property type="term" value="C:mitochondrial outer membrane translocase complex"/>
    <property type="evidence" value="ECO:0007669"/>
    <property type="project" value="UniProtKB-UniRule"/>
</dbReference>
<evidence type="ECO:0000256" key="10">
    <source>
        <dbReference type="SAM" id="MobiDB-lite"/>
    </source>
</evidence>
<keyword evidence="4 9" id="KW-1000">Mitochondrion outer membrane</keyword>
<dbReference type="PRINTS" id="PR00351">
    <property type="entry name" value="OM20RECEPTOR"/>
</dbReference>
<evidence type="ECO:0000256" key="7">
    <source>
        <dbReference type="ARBA" id="ARBA00023136"/>
    </source>
</evidence>
<dbReference type="InterPro" id="IPR002056">
    <property type="entry name" value="MAS20"/>
</dbReference>
<proteinExistence type="inferred from homology"/>
<comment type="similarity">
    <text evidence="2 9">Belongs to the Tom20 family.</text>
</comment>
<keyword evidence="5" id="KW-1133">Transmembrane helix</keyword>
<evidence type="ECO:0000256" key="4">
    <source>
        <dbReference type="ARBA" id="ARBA00022787"/>
    </source>
</evidence>
<keyword evidence="12" id="KW-1185">Reference proteome</keyword>
<dbReference type="KEGG" id="nss:113413710"/>
<dbReference type="GeneID" id="113413710"/>
<dbReference type="InterPro" id="IPR023392">
    <property type="entry name" value="Tom20_dom_sf"/>
</dbReference>
<reference evidence="13" key="1">
    <citation type="submission" date="2025-08" db="UniProtKB">
        <authorList>
            <consortium name="RefSeq"/>
        </authorList>
    </citation>
    <scope>IDENTIFICATION</scope>
</reference>
<dbReference type="PIRSF" id="PIRSF037707">
    <property type="entry name" value="MAS20_rcpt"/>
    <property type="match status" value="1"/>
</dbReference>
<keyword evidence="11" id="KW-0732">Signal</keyword>
<dbReference type="RefSeq" id="XP_026525974.1">
    <property type="nucleotide sequence ID" value="XM_026670189.1"/>
</dbReference>
<evidence type="ECO:0000256" key="11">
    <source>
        <dbReference type="SAM" id="SignalP"/>
    </source>
</evidence>
<feature type="region of interest" description="Disordered" evidence="10">
    <location>
        <begin position="49"/>
        <end position="74"/>
    </location>
</feature>
<dbReference type="GO" id="GO:0006886">
    <property type="term" value="P:intracellular protein transport"/>
    <property type="evidence" value="ECO:0007669"/>
    <property type="project" value="InterPro"/>
</dbReference>
<feature type="chain" id="PRO_5026762927" description="TOMM20-like protein 1" evidence="11">
    <location>
        <begin position="19"/>
        <end position="169"/>
    </location>
</feature>
<dbReference type="GO" id="GO:0030150">
    <property type="term" value="P:protein import into mitochondrial matrix"/>
    <property type="evidence" value="ECO:0007669"/>
    <property type="project" value="TreeGrafter"/>
</dbReference>
<accession>A0A6J1UDP8</accession>
<dbReference type="CTD" id="387990"/>
<evidence type="ECO:0000313" key="12">
    <source>
        <dbReference type="Proteomes" id="UP000504612"/>
    </source>
</evidence>
<dbReference type="GO" id="GO:0030943">
    <property type="term" value="F:mitochondrion targeting sequence binding"/>
    <property type="evidence" value="ECO:0007669"/>
    <property type="project" value="TreeGrafter"/>
</dbReference>
<evidence type="ECO:0000256" key="2">
    <source>
        <dbReference type="ARBA" id="ARBA00005792"/>
    </source>
</evidence>
<dbReference type="GO" id="GO:0016031">
    <property type="term" value="P:tRNA import into mitochondrion"/>
    <property type="evidence" value="ECO:0007669"/>
    <property type="project" value="TreeGrafter"/>
</dbReference>